<comment type="caution">
    <text evidence="2">The sequence shown here is derived from an EMBL/GenBank/DDBJ whole genome shotgun (WGS) entry which is preliminary data.</text>
</comment>
<sequence length="67" mass="7560">MGFLSSKKEAAIQAYCDAAEDEEISRHLLPGQNRGYLQRAAKAQKEAREAGATYDDMDNAMAKRRRR</sequence>
<accession>A0ABU7NL01</accession>
<protein>
    <recommendedName>
        <fullName evidence="4">CopG family transcriptional regulator</fullName>
    </recommendedName>
</protein>
<name>A0ABU7NL01_9ACTN</name>
<gene>
    <name evidence="2" type="ORF">V2J85_09310</name>
</gene>
<evidence type="ECO:0000313" key="3">
    <source>
        <dbReference type="Proteomes" id="UP001307760"/>
    </source>
</evidence>
<evidence type="ECO:0000313" key="2">
    <source>
        <dbReference type="EMBL" id="MEE4419549.1"/>
    </source>
</evidence>
<organism evidence="2 3">
    <name type="scientific">Streptomyces bugieae</name>
    <dbReference type="NCBI Taxonomy" id="3098223"/>
    <lineage>
        <taxon>Bacteria</taxon>
        <taxon>Bacillati</taxon>
        <taxon>Actinomycetota</taxon>
        <taxon>Actinomycetes</taxon>
        <taxon>Kitasatosporales</taxon>
        <taxon>Streptomycetaceae</taxon>
        <taxon>Streptomyces</taxon>
    </lineage>
</organism>
<dbReference type="EMBL" id="JAZBJP010000002">
    <property type="protein sequence ID" value="MEE4419549.1"/>
    <property type="molecule type" value="Genomic_DNA"/>
</dbReference>
<evidence type="ECO:0000256" key="1">
    <source>
        <dbReference type="SAM" id="MobiDB-lite"/>
    </source>
</evidence>
<dbReference type="RefSeq" id="WP_330821220.1">
    <property type="nucleotide sequence ID" value="NZ_JAZBJP010000002.1"/>
</dbReference>
<keyword evidence="3" id="KW-1185">Reference proteome</keyword>
<proteinExistence type="predicted"/>
<reference evidence="2 3" key="1">
    <citation type="submission" date="2023-12" db="EMBL/GenBank/DDBJ databases">
        <title>30 novel species of actinomycetes from the DSMZ collection.</title>
        <authorList>
            <person name="Nouioui I."/>
        </authorList>
    </citation>
    <scope>NUCLEOTIDE SEQUENCE [LARGE SCALE GENOMIC DNA]</scope>
    <source>
        <strain evidence="2 3">DSM 41528</strain>
    </source>
</reference>
<evidence type="ECO:0008006" key="4">
    <source>
        <dbReference type="Google" id="ProtNLM"/>
    </source>
</evidence>
<dbReference type="Proteomes" id="UP001307760">
    <property type="component" value="Unassembled WGS sequence"/>
</dbReference>
<feature type="region of interest" description="Disordered" evidence="1">
    <location>
        <begin position="42"/>
        <end position="67"/>
    </location>
</feature>